<keyword evidence="3" id="KW-0862">Zinc</keyword>
<evidence type="ECO:0000256" key="3">
    <source>
        <dbReference type="ARBA" id="ARBA00022833"/>
    </source>
</evidence>
<evidence type="ECO:0000256" key="1">
    <source>
        <dbReference type="ARBA" id="ARBA00022723"/>
    </source>
</evidence>
<evidence type="ECO:0000313" key="6">
    <source>
        <dbReference type="EMBL" id="CAL1715254.1"/>
    </source>
</evidence>
<evidence type="ECO:0000259" key="5">
    <source>
        <dbReference type="PROSITE" id="PS50865"/>
    </source>
</evidence>
<keyword evidence="1" id="KW-0479">Metal-binding</keyword>
<sequence length="546" mass="62936">MASSNETVEHGSELPYTDMPSKYLYFESNTYQRDSKIFKDMLRDAPGEVANTLRELHSKNDIARMALAKEIRDVLLAGPTRMQMSSFLSTGVLGLLADLVSDKTSYVFGVDPKAAHMEAFYPISIFSSMFKMAKYLHTYFDECHGKYRDIIEDYLGKLPRFWNLLWDTLIPSGMLEGCFPDQKDKVDGGYDLQLRMTLVTVCHHSALLYEKFVHRLPPFTERLAHVMLYCWRVSLGRQTRACCMQIVYMSMQYCLVLKDAATPELFLCEAAPSDDIVQDVLDGLVAVFIDHKIERDFVTHSLVLFFMVMEHRPRNFRKPLESMVAKCISGLTTLCQRVLCLDDEETSDTVIKMTLASMNEMLNFVEPSGGLAIQMIKSADFLQIVTYILPSCVNRGDEDLFHAIAQMLKTYGNVGEYQHRFTTSTHLRDIVLKDYVKTTHVLKSLDRRLRTALSKKACNAWDIFGSEMNMENHLKLYTESQIRPGLFPPSWKACHWDECLCHNMHPRHPMKICKGCWNARYCCTKCQRLDWTKGGHKEECRRYNCI</sequence>
<dbReference type="SUPFAM" id="SSF144232">
    <property type="entry name" value="HIT/MYND zinc finger-like"/>
    <property type="match status" value="1"/>
</dbReference>
<organism evidence="6 7">
    <name type="scientific">Somion occarium</name>
    <dbReference type="NCBI Taxonomy" id="3059160"/>
    <lineage>
        <taxon>Eukaryota</taxon>
        <taxon>Fungi</taxon>
        <taxon>Dikarya</taxon>
        <taxon>Basidiomycota</taxon>
        <taxon>Agaricomycotina</taxon>
        <taxon>Agaricomycetes</taxon>
        <taxon>Polyporales</taxon>
        <taxon>Cerrenaceae</taxon>
        <taxon>Somion</taxon>
    </lineage>
</organism>
<dbReference type="PROSITE" id="PS50865">
    <property type="entry name" value="ZF_MYND_2"/>
    <property type="match status" value="1"/>
</dbReference>
<keyword evidence="7" id="KW-1185">Reference proteome</keyword>
<dbReference type="InterPro" id="IPR002893">
    <property type="entry name" value="Znf_MYND"/>
</dbReference>
<dbReference type="Proteomes" id="UP001497453">
    <property type="component" value="Chromosome 8"/>
</dbReference>
<evidence type="ECO:0000313" key="7">
    <source>
        <dbReference type="Proteomes" id="UP001497453"/>
    </source>
</evidence>
<feature type="domain" description="MYND-type" evidence="5">
    <location>
        <begin position="501"/>
        <end position="540"/>
    </location>
</feature>
<protein>
    <recommendedName>
        <fullName evidence="5">MYND-type domain-containing protein</fullName>
    </recommendedName>
</protein>
<reference evidence="7" key="1">
    <citation type="submission" date="2024-04" db="EMBL/GenBank/DDBJ databases">
        <authorList>
            <person name="Shaw F."/>
            <person name="Minotto A."/>
        </authorList>
    </citation>
    <scope>NUCLEOTIDE SEQUENCE [LARGE SCALE GENOMIC DNA]</scope>
</reference>
<proteinExistence type="predicted"/>
<accession>A0ABP1E8V9</accession>
<gene>
    <name evidence="6" type="ORF">GFSPODELE1_LOCUS10134</name>
</gene>
<evidence type="ECO:0000256" key="2">
    <source>
        <dbReference type="ARBA" id="ARBA00022771"/>
    </source>
</evidence>
<name>A0ABP1E8V9_9APHY</name>
<evidence type="ECO:0000256" key="4">
    <source>
        <dbReference type="PROSITE-ProRule" id="PRU00134"/>
    </source>
</evidence>
<keyword evidence="2 4" id="KW-0863">Zinc-finger</keyword>
<dbReference type="EMBL" id="OZ037951">
    <property type="protein sequence ID" value="CAL1715254.1"/>
    <property type="molecule type" value="Genomic_DNA"/>
</dbReference>